<sequence>MEKQKKDFTKINGYIKEFLKFNRYNSTLDCFEAEERTKYVTKKAIQTEINKSPTDDQMEEFPRLYRFFDADSDKTAREKRVEKEMKLLQSKHSSVLNSARQIFSIAINCLQHLHNLKDGNVSQDNLGESIENYKIQLGKYHKILLSEIKSEKSELFSETVMQEHKIKLIKAKDEKNVENIIEVLLSLRVNALQISPEQRRSLVAELIRNDIFQISKEGTNSFVLELLDIASHALKHAICALISVIASTPQGVEYLIQIDMEIIRRTIEILKDQEDGSVTQRFCIAILQKTSVKEQVIPVLVENGMIDWILNLLLKSIKHEIHIFSRDFSSALLANILHCGTTLEKLEEDSDLTKDIMTKLLSLLKENIPSTVLMHILICLSYLSKERFSQQIEYCDFVNKISDFVEYYNSLSTSENDGNPEVDRKTVLDLCAHMFHPKDVSNDVSQTMEYNEMKCEDRIKEFENAEGDLIFECFQDEVS</sequence>
<dbReference type="PANTHER" id="PTHR14881">
    <property type="entry name" value="LISH DOMAIN-CONTAINING PROTEIN ARMC9"/>
    <property type="match status" value="1"/>
</dbReference>
<dbReference type="SUPFAM" id="SSF48371">
    <property type="entry name" value="ARM repeat"/>
    <property type="match status" value="1"/>
</dbReference>
<dbReference type="GO" id="GO:0036064">
    <property type="term" value="C:ciliary basal body"/>
    <property type="evidence" value="ECO:0007669"/>
    <property type="project" value="InterPro"/>
</dbReference>
<keyword evidence="2" id="KW-0970">Cilium biogenesis/degradation</keyword>
<dbReference type="AlphaFoldDB" id="A0AAD1UER3"/>
<reference evidence="4" key="1">
    <citation type="submission" date="2023-07" db="EMBL/GenBank/DDBJ databases">
        <authorList>
            <consortium name="AG Swart"/>
            <person name="Singh M."/>
            <person name="Singh A."/>
            <person name="Seah K."/>
            <person name="Emmerich C."/>
        </authorList>
    </citation>
    <scope>NUCLEOTIDE SEQUENCE</scope>
    <source>
        <strain evidence="4">DP1</strain>
    </source>
</reference>
<dbReference type="GO" id="GO:0005814">
    <property type="term" value="C:centriole"/>
    <property type="evidence" value="ECO:0007669"/>
    <property type="project" value="TreeGrafter"/>
</dbReference>
<comment type="subcellular location">
    <subcellularLocation>
        <location evidence="1">Cytoplasm</location>
        <location evidence="1">Cytoskeleton</location>
        <location evidence="1">Cilium basal body</location>
    </subcellularLocation>
</comment>
<evidence type="ECO:0000313" key="4">
    <source>
        <dbReference type="EMBL" id="CAI2367956.1"/>
    </source>
</evidence>
<dbReference type="Proteomes" id="UP001295684">
    <property type="component" value="Unassembled WGS sequence"/>
</dbReference>
<dbReference type="Gene3D" id="1.25.10.10">
    <property type="entry name" value="Leucine-rich Repeat Variant"/>
    <property type="match status" value="1"/>
</dbReference>
<dbReference type="GO" id="GO:0097542">
    <property type="term" value="C:ciliary tip"/>
    <property type="evidence" value="ECO:0007669"/>
    <property type="project" value="TreeGrafter"/>
</dbReference>
<evidence type="ECO:0000256" key="1">
    <source>
        <dbReference type="ARBA" id="ARBA00004120"/>
    </source>
</evidence>
<dbReference type="InterPro" id="IPR016024">
    <property type="entry name" value="ARM-type_fold"/>
</dbReference>
<gene>
    <name evidence="4" type="ORF">ECRASSUSDP1_LOCUS9245</name>
</gene>
<comment type="caution">
    <text evidence="4">The sequence shown here is derived from an EMBL/GenBank/DDBJ whole genome shotgun (WGS) entry which is preliminary data.</text>
</comment>
<evidence type="ECO:0000256" key="2">
    <source>
        <dbReference type="ARBA" id="ARBA00022794"/>
    </source>
</evidence>
<evidence type="ECO:0000256" key="3">
    <source>
        <dbReference type="ARBA" id="ARBA00023273"/>
    </source>
</evidence>
<proteinExistence type="predicted"/>
<evidence type="ECO:0000313" key="5">
    <source>
        <dbReference type="Proteomes" id="UP001295684"/>
    </source>
</evidence>
<name>A0AAD1UER3_EUPCR</name>
<accession>A0AAD1UER3</accession>
<protein>
    <submittedName>
        <fullName evidence="4">Uncharacterized protein</fullName>
    </submittedName>
</protein>
<dbReference type="PANTHER" id="PTHR14881:SF4">
    <property type="entry name" value="LISH DOMAIN-CONTAINING PROTEIN ARMC9"/>
    <property type="match status" value="1"/>
</dbReference>
<dbReference type="EMBL" id="CAMPGE010009081">
    <property type="protein sequence ID" value="CAI2367956.1"/>
    <property type="molecule type" value="Genomic_DNA"/>
</dbReference>
<dbReference type="GO" id="GO:0005813">
    <property type="term" value="C:centrosome"/>
    <property type="evidence" value="ECO:0007669"/>
    <property type="project" value="UniProtKB-SubCell"/>
</dbReference>
<dbReference type="GO" id="GO:0060271">
    <property type="term" value="P:cilium assembly"/>
    <property type="evidence" value="ECO:0007669"/>
    <property type="project" value="InterPro"/>
</dbReference>
<keyword evidence="3" id="KW-0966">Cell projection</keyword>
<dbReference type="InterPro" id="IPR040369">
    <property type="entry name" value="ARMC9"/>
</dbReference>
<organism evidence="4 5">
    <name type="scientific">Euplotes crassus</name>
    <dbReference type="NCBI Taxonomy" id="5936"/>
    <lineage>
        <taxon>Eukaryota</taxon>
        <taxon>Sar</taxon>
        <taxon>Alveolata</taxon>
        <taxon>Ciliophora</taxon>
        <taxon>Intramacronucleata</taxon>
        <taxon>Spirotrichea</taxon>
        <taxon>Hypotrichia</taxon>
        <taxon>Euplotida</taxon>
        <taxon>Euplotidae</taxon>
        <taxon>Moneuplotes</taxon>
    </lineage>
</organism>
<dbReference type="InterPro" id="IPR011989">
    <property type="entry name" value="ARM-like"/>
</dbReference>
<keyword evidence="5" id="KW-1185">Reference proteome</keyword>